<comment type="catalytic activity">
    <reaction evidence="8">
        <text>L-glutamate + ATP = L-glutamyl 5-phosphate + ADP</text>
        <dbReference type="Rhea" id="RHEA:14877"/>
        <dbReference type="ChEBI" id="CHEBI:29985"/>
        <dbReference type="ChEBI" id="CHEBI:30616"/>
        <dbReference type="ChEBI" id="CHEBI:58274"/>
        <dbReference type="ChEBI" id="CHEBI:456216"/>
        <dbReference type="EC" id="2.7.2.11"/>
    </reaction>
</comment>
<dbReference type="CDD" id="cd21157">
    <property type="entry name" value="PUA_G5K"/>
    <property type="match status" value="1"/>
</dbReference>
<feature type="binding site" evidence="8">
    <location>
        <position position="56"/>
    </location>
    <ligand>
        <name>substrate</name>
    </ligand>
</feature>
<dbReference type="PROSITE" id="PS00902">
    <property type="entry name" value="GLUTAMATE_5_KINASE"/>
    <property type="match status" value="1"/>
</dbReference>
<evidence type="ECO:0000259" key="9">
    <source>
        <dbReference type="SMART" id="SM00359"/>
    </source>
</evidence>
<comment type="similarity">
    <text evidence="8">Belongs to the glutamate 5-kinase family.</text>
</comment>
<dbReference type="SMART" id="SM00359">
    <property type="entry name" value="PUA"/>
    <property type="match status" value="1"/>
</dbReference>
<dbReference type="PIRSF" id="PIRSF000729">
    <property type="entry name" value="GK"/>
    <property type="match status" value="1"/>
</dbReference>
<evidence type="ECO:0000256" key="3">
    <source>
        <dbReference type="ARBA" id="ARBA00022650"/>
    </source>
</evidence>
<dbReference type="PANTHER" id="PTHR43654">
    <property type="entry name" value="GLUTAMATE 5-KINASE"/>
    <property type="match status" value="1"/>
</dbReference>
<dbReference type="EMBL" id="VMKP01000003">
    <property type="protein sequence ID" value="TVO64479.1"/>
    <property type="molecule type" value="Genomic_DNA"/>
</dbReference>
<dbReference type="GO" id="GO:0005524">
    <property type="term" value="F:ATP binding"/>
    <property type="evidence" value="ECO:0007669"/>
    <property type="project" value="UniProtKB-KW"/>
</dbReference>
<evidence type="ECO:0000256" key="2">
    <source>
        <dbReference type="ARBA" id="ARBA00022605"/>
    </source>
</evidence>
<keyword evidence="5 8" id="KW-0547">Nucleotide-binding</keyword>
<keyword evidence="7 8" id="KW-0067">ATP-binding</keyword>
<feature type="binding site" evidence="8">
    <location>
        <position position="143"/>
    </location>
    <ligand>
        <name>substrate</name>
    </ligand>
</feature>
<gene>
    <name evidence="8" type="primary">proB</name>
    <name evidence="10" type="ORF">FPL11_07430</name>
</gene>
<dbReference type="InterPro" id="IPR036393">
    <property type="entry name" value="AceGlu_kinase-like_sf"/>
</dbReference>
<keyword evidence="4 8" id="KW-0808">Transferase</keyword>
<reference evidence="10 11" key="1">
    <citation type="submission" date="2019-07" db="EMBL/GenBank/DDBJ databases">
        <title>Reclasification of Spiribacter aquaticus.</title>
        <authorList>
            <person name="Leon M.J."/>
            <person name="Sanchez-Porro C."/>
            <person name="Ventosa A."/>
        </authorList>
    </citation>
    <scope>NUCLEOTIDE SEQUENCE [LARGE SCALE GENOMIC DNA]</scope>
    <source>
        <strain evidence="10 11">SP30</strain>
    </source>
</reference>
<dbReference type="UniPathway" id="UPA00098">
    <property type="reaction ID" value="UER00359"/>
</dbReference>
<keyword evidence="1 8" id="KW-0963">Cytoplasm</keyword>
<dbReference type="SUPFAM" id="SSF88697">
    <property type="entry name" value="PUA domain-like"/>
    <property type="match status" value="1"/>
</dbReference>
<evidence type="ECO:0000256" key="5">
    <source>
        <dbReference type="ARBA" id="ARBA00022741"/>
    </source>
</evidence>
<organism evidence="10 11">
    <name type="scientific">Spiribacter aquaticus</name>
    <dbReference type="NCBI Taxonomy" id="1935996"/>
    <lineage>
        <taxon>Bacteria</taxon>
        <taxon>Pseudomonadati</taxon>
        <taxon>Pseudomonadota</taxon>
        <taxon>Gammaproteobacteria</taxon>
        <taxon>Chromatiales</taxon>
        <taxon>Ectothiorhodospiraceae</taxon>
        <taxon>Spiribacter</taxon>
    </lineage>
</organism>
<dbReference type="PRINTS" id="PR00474">
    <property type="entry name" value="GLU5KINASE"/>
</dbReference>
<evidence type="ECO:0000256" key="8">
    <source>
        <dbReference type="HAMAP-Rule" id="MF_00456"/>
    </source>
</evidence>
<keyword evidence="6 8" id="KW-0418">Kinase</keyword>
<dbReference type="PANTHER" id="PTHR43654:SF1">
    <property type="entry name" value="ISOPENTENYL PHOSPHATE KINASE"/>
    <property type="match status" value="1"/>
</dbReference>
<feature type="domain" description="PUA" evidence="9">
    <location>
        <begin position="283"/>
        <end position="366"/>
    </location>
</feature>
<sequence>MMSRPDPQRRRRWVIKVGSALVTDNGRGLDHHRIQDWVRQIVEARARGIEVVLVSSGSIAEGVRRLGWDQRPAALHQLQAAASVGQMGLVQAYEGGFQRFDVRTAQVLLTHEDLADRKRYLNARVTLRALLELGVVPVVNENDTIATDEIRFGDNDTLAALVSNLVEADELVILTDQAGLFDADPRANADARLIDRAAAEDESLERLCSDAPGVLGSGGMRTKVVAARRAARAGALTRIASGRAADVLTRIAADESVGTRLEPSREPLVARKQWIAGQLQVRGRLWLDAGAAAVLRGHGRSLLAVGVTAVEGRFRRGEMVACLDPAGQEVARGLVNYDAPAARRIAGQPSSAIESILGYLAEPELIHRDNLVLTDPVRLPQ</sequence>
<evidence type="ECO:0000313" key="11">
    <source>
        <dbReference type="Proteomes" id="UP000316688"/>
    </source>
</evidence>
<dbReference type="InterPro" id="IPR011529">
    <property type="entry name" value="Glu_5kinase"/>
</dbReference>
<dbReference type="GO" id="GO:0003723">
    <property type="term" value="F:RNA binding"/>
    <property type="evidence" value="ECO:0007669"/>
    <property type="project" value="InterPro"/>
</dbReference>
<dbReference type="InterPro" id="IPR002478">
    <property type="entry name" value="PUA"/>
</dbReference>
<keyword evidence="2 8" id="KW-0028">Amino-acid biosynthesis</keyword>
<dbReference type="FunFam" id="3.40.1160.10:FF:000018">
    <property type="entry name" value="Glutamate 5-kinase"/>
    <property type="match status" value="1"/>
</dbReference>
<name>A0A557RH30_9GAMM</name>
<dbReference type="Proteomes" id="UP000316688">
    <property type="component" value="Unassembled WGS sequence"/>
</dbReference>
<dbReference type="HAMAP" id="MF_00456">
    <property type="entry name" value="ProB"/>
    <property type="match status" value="1"/>
</dbReference>
<comment type="function">
    <text evidence="8">Catalyzes the transfer of a phosphate group to glutamate to form L-glutamate 5-phosphate.</text>
</comment>
<protein>
    <recommendedName>
        <fullName evidence="8">Glutamate 5-kinase</fullName>
        <ecNumber evidence="8">2.7.2.11</ecNumber>
    </recommendedName>
    <alternativeName>
        <fullName evidence="8">Gamma-glutamyl kinase</fullName>
        <shortName evidence="8">GK</shortName>
    </alternativeName>
</protein>
<evidence type="ECO:0000256" key="6">
    <source>
        <dbReference type="ARBA" id="ARBA00022777"/>
    </source>
</evidence>
<comment type="caution">
    <text evidence="10">The sequence shown here is derived from an EMBL/GenBank/DDBJ whole genome shotgun (WGS) entry which is preliminary data.</text>
</comment>
<dbReference type="Gene3D" id="3.40.1160.10">
    <property type="entry name" value="Acetylglutamate kinase-like"/>
    <property type="match status" value="2"/>
</dbReference>
<comment type="subcellular location">
    <subcellularLocation>
        <location evidence="8">Cytoplasm</location>
    </subcellularLocation>
</comment>
<dbReference type="GO" id="GO:0005829">
    <property type="term" value="C:cytosol"/>
    <property type="evidence" value="ECO:0007669"/>
    <property type="project" value="TreeGrafter"/>
</dbReference>
<dbReference type="InterPro" id="IPR041739">
    <property type="entry name" value="G5K_ProB"/>
</dbReference>
<dbReference type="InterPro" id="IPR001057">
    <property type="entry name" value="Glu/AcGlu_kinase"/>
</dbReference>
<dbReference type="InterPro" id="IPR015947">
    <property type="entry name" value="PUA-like_sf"/>
</dbReference>
<evidence type="ECO:0000256" key="4">
    <source>
        <dbReference type="ARBA" id="ARBA00022679"/>
    </source>
</evidence>
<feature type="binding site" evidence="8">
    <location>
        <position position="16"/>
    </location>
    <ligand>
        <name>ATP</name>
        <dbReference type="ChEBI" id="CHEBI:30616"/>
    </ligand>
</feature>
<dbReference type="NCBIfam" id="TIGR01027">
    <property type="entry name" value="proB"/>
    <property type="match status" value="1"/>
</dbReference>
<dbReference type="InterPro" id="IPR019797">
    <property type="entry name" value="Glutamate_5-kinase_CS"/>
</dbReference>
<dbReference type="PROSITE" id="PS50890">
    <property type="entry name" value="PUA"/>
    <property type="match status" value="1"/>
</dbReference>
<keyword evidence="3 8" id="KW-0641">Proline biosynthesis</keyword>
<evidence type="ECO:0000256" key="1">
    <source>
        <dbReference type="ARBA" id="ARBA00022490"/>
    </source>
</evidence>
<proteinExistence type="inferred from homology"/>
<dbReference type="Gene3D" id="2.30.130.10">
    <property type="entry name" value="PUA domain"/>
    <property type="match status" value="1"/>
</dbReference>
<comment type="pathway">
    <text evidence="8">Amino-acid biosynthesis; L-proline biosynthesis; L-glutamate 5-semialdehyde from L-glutamate: step 1/2.</text>
</comment>
<dbReference type="InterPro" id="IPR036974">
    <property type="entry name" value="PUA_sf"/>
</dbReference>
<dbReference type="GO" id="GO:0004349">
    <property type="term" value="F:glutamate 5-kinase activity"/>
    <property type="evidence" value="ECO:0007669"/>
    <property type="project" value="UniProtKB-UniRule"/>
</dbReference>
<evidence type="ECO:0000256" key="7">
    <source>
        <dbReference type="ARBA" id="ARBA00022840"/>
    </source>
</evidence>
<accession>A0A557RH30</accession>
<feature type="binding site" evidence="8">
    <location>
        <begin position="175"/>
        <end position="176"/>
    </location>
    <ligand>
        <name>ATP</name>
        <dbReference type="ChEBI" id="CHEBI:30616"/>
    </ligand>
</feature>
<dbReference type="GO" id="GO:0055129">
    <property type="term" value="P:L-proline biosynthetic process"/>
    <property type="evidence" value="ECO:0007669"/>
    <property type="project" value="UniProtKB-UniRule"/>
</dbReference>
<dbReference type="RefSeq" id="WP_144348058.1">
    <property type="nucleotide sequence ID" value="NZ_VMKP01000003.1"/>
</dbReference>
<dbReference type="Pfam" id="PF01472">
    <property type="entry name" value="PUA"/>
    <property type="match status" value="1"/>
</dbReference>
<feature type="binding site" evidence="8">
    <location>
        <begin position="217"/>
        <end position="223"/>
    </location>
    <ligand>
        <name>ATP</name>
        <dbReference type="ChEBI" id="CHEBI:30616"/>
    </ligand>
</feature>
<dbReference type="FunFam" id="2.30.130.10:FF:000007">
    <property type="entry name" value="Glutamate 5-kinase"/>
    <property type="match status" value="1"/>
</dbReference>
<feature type="binding site" evidence="8">
    <location>
        <position position="155"/>
    </location>
    <ligand>
        <name>substrate</name>
    </ligand>
</feature>
<dbReference type="InterPro" id="IPR005715">
    <property type="entry name" value="Glu_5kinase/COase_Synthase"/>
</dbReference>
<dbReference type="CDD" id="cd04242">
    <property type="entry name" value="AAK_G5K_ProB"/>
    <property type="match status" value="1"/>
</dbReference>
<keyword evidence="11" id="KW-1185">Reference proteome</keyword>
<evidence type="ECO:0000313" key="10">
    <source>
        <dbReference type="EMBL" id="TVO64479.1"/>
    </source>
</evidence>
<dbReference type="SUPFAM" id="SSF53633">
    <property type="entry name" value="Carbamate kinase-like"/>
    <property type="match status" value="1"/>
</dbReference>
<dbReference type="Pfam" id="PF00696">
    <property type="entry name" value="AA_kinase"/>
    <property type="match status" value="1"/>
</dbReference>
<dbReference type="EC" id="2.7.2.11" evidence="8"/>
<dbReference type="AlphaFoldDB" id="A0A557RH30"/>
<dbReference type="InterPro" id="IPR001048">
    <property type="entry name" value="Asp/Glu/Uridylate_kinase"/>
</dbReference>